<feature type="signal peptide" evidence="2">
    <location>
        <begin position="1"/>
        <end position="23"/>
    </location>
</feature>
<proteinExistence type="predicted"/>
<feature type="domain" description="DUF4232" evidence="3">
    <location>
        <begin position="90"/>
        <end position="222"/>
    </location>
</feature>
<gene>
    <name evidence="4" type="ORF">E2F48_13580</name>
</gene>
<keyword evidence="2" id="KW-0732">Signal</keyword>
<protein>
    <submittedName>
        <fullName evidence="4">DUF4232 domain-containing protein</fullName>
    </submittedName>
</protein>
<feature type="compositionally biased region" description="Low complexity" evidence="1">
    <location>
        <begin position="28"/>
        <end position="53"/>
    </location>
</feature>
<keyword evidence="5" id="KW-1185">Reference proteome</keyword>
<name>A0A4R5TUS1_9MICC</name>
<feature type="compositionally biased region" description="Low complexity" evidence="1">
    <location>
        <begin position="60"/>
        <end position="74"/>
    </location>
</feature>
<dbReference type="Pfam" id="PF14016">
    <property type="entry name" value="DUF4232"/>
    <property type="match status" value="1"/>
</dbReference>
<accession>A0A4R5TUS1</accession>
<dbReference type="AlphaFoldDB" id="A0A4R5TUS1"/>
<sequence length="225" mass="21150">MTSGTPHWILAAVAIGTATLLGACAPAASEPTGAEAPAASEAASVSPTASEAPSAPPAPTASSSPSPSPSSAPADPEPDPEPTEGDGGVCTAADLSGAVTTGPGAGAAGSAYRTLTLTNTSGAACDMAGYPGVSYVDAAGTQLGAPADRGEPGGAFTLEPGASATAVLQQVNAGNYGADCGAVPAAGVRVYPPGATDSLVLPQEITACSASSIVLMTVGAMQPAG</sequence>
<feature type="chain" id="PRO_5039560740" evidence="2">
    <location>
        <begin position="24"/>
        <end position="225"/>
    </location>
</feature>
<dbReference type="RefSeq" id="WP_133404487.1">
    <property type="nucleotide sequence ID" value="NZ_SMTK01000004.1"/>
</dbReference>
<evidence type="ECO:0000313" key="4">
    <source>
        <dbReference type="EMBL" id="TDK24824.1"/>
    </source>
</evidence>
<feature type="region of interest" description="Disordered" evidence="1">
    <location>
        <begin position="28"/>
        <end position="96"/>
    </location>
</feature>
<reference evidence="4 5" key="1">
    <citation type="submission" date="2019-03" db="EMBL/GenBank/DDBJ databases">
        <title>Arthrobacter sp. nov., an bacterium isolated from biocrust in Mu Us Desert.</title>
        <authorList>
            <person name="Lixiong L."/>
        </authorList>
    </citation>
    <scope>NUCLEOTIDE SEQUENCE [LARGE SCALE GENOMIC DNA]</scope>
    <source>
        <strain evidence="4 5">SLN-3</strain>
    </source>
</reference>
<dbReference type="InterPro" id="IPR025326">
    <property type="entry name" value="DUF4232"/>
</dbReference>
<evidence type="ECO:0000256" key="2">
    <source>
        <dbReference type="SAM" id="SignalP"/>
    </source>
</evidence>
<comment type="caution">
    <text evidence="4">The sequence shown here is derived from an EMBL/GenBank/DDBJ whole genome shotgun (WGS) entry which is preliminary data.</text>
</comment>
<dbReference type="Proteomes" id="UP000295411">
    <property type="component" value="Unassembled WGS sequence"/>
</dbReference>
<dbReference type="OrthoDB" id="3268346at2"/>
<evidence type="ECO:0000313" key="5">
    <source>
        <dbReference type="Proteomes" id="UP000295411"/>
    </source>
</evidence>
<organism evidence="4 5">
    <name type="scientific">Arthrobacter crusticola</name>
    <dbReference type="NCBI Taxonomy" id="2547960"/>
    <lineage>
        <taxon>Bacteria</taxon>
        <taxon>Bacillati</taxon>
        <taxon>Actinomycetota</taxon>
        <taxon>Actinomycetes</taxon>
        <taxon>Micrococcales</taxon>
        <taxon>Micrococcaceae</taxon>
        <taxon>Arthrobacter</taxon>
    </lineage>
</organism>
<evidence type="ECO:0000256" key="1">
    <source>
        <dbReference type="SAM" id="MobiDB-lite"/>
    </source>
</evidence>
<evidence type="ECO:0000259" key="3">
    <source>
        <dbReference type="Pfam" id="PF14016"/>
    </source>
</evidence>
<dbReference type="EMBL" id="SMTK01000004">
    <property type="protein sequence ID" value="TDK24824.1"/>
    <property type="molecule type" value="Genomic_DNA"/>
</dbReference>